<evidence type="ECO:0008006" key="3">
    <source>
        <dbReference type="Google" id="ProtNLM"/>
    </source>
</evidence>
<sequence>MKLYLVRHTESISNKNGTVSDAISPLTKEGVVQARYLGKRLASLENFSAIYFSPFIRAKQTAEIIASCFKNPNLIKTDLIIEKKDASICEGKARKEMPWDLIKKMRIDPDWRQEDGESFNDVKKRVIASLAELEKYGDETNIIIVTHNSFIKHLVSYITLGDKFTPEFFYPITDRLGTRNGGITILEKKQKYYETKPSWYLESWMA</sequence>
<dbReference type="PANTHER" id="PTHR48100:SF1">
    <property type="entry name" value="HISTIDINE PHOSPHATASE FAMILY PROTEIN-RELATED"/>
    <property type="match status" value="1"/>
</dbReference>
<evidence type="ECO:0000313" key="1">
    <source>
        <dbReference type="EMBL" id="OGZ02504.1"/>
    </source>
</evidence>
<dbReference type="InterPro" id="IPR029033">
    <property type="entry name" value="His_PPase_superfam"/>
</dbReference>
<dbReference type="InterPro" id="IPR013078">
    <property type="entry name" value="His_Pase_superF_clade-1"/>
</dbReference>
<dbReference type="AlphaFoldDB" id="A0A1G2CM69"/>
<dbReference type="PANTHER" id="PTHR48100">
    <property type="entry name" value="BROAD-SPECIFICITY PHOSPHATASE YOR283W-RELATED"/>
    <property type="match status" value="1"/>
</dbReference>
<gene>
    <name evidence="1" type="ORF">A2390_02060</name>
</gene>
<dbReference type="Pfam" id="PF00300">
    <property type="entry name" value="His_Phos_1"/>
    <property type="match status" value="1"/>
</dbReference>
<comment type="caution">
    <text evidence="1">The sequence shown here is derived from an EMBL/GenBank/DDBJ whole genome shotgun (WGS) entry which is preliminary data.</text>
</comment>
<dbReference type="CDD" id="cd07067">
    <property type="entry name" value="HP_PGM_like"/>
    <property type="match status" value="1"/>
</dbReference>
<protein>
    <recommendedName>
        <fullName evidence="3">Phosphoglycerate mutase</fullName>
    </recommendedName>
</protein>
<accession>A0A1G2CM69</accession>
<dbReference type="EMBL" id="MHLE01000030">
    <property type="protein sequence ID" value="OGZ02504.1"/>
    <property type="molecule type" value="Genomic_DNA"/>
</dbReference>
<proteinExistence type="predicted"/>
<dbReference type="InterPro" id="IPR050275">
    <property type="entry name" value="PGM_Phosphatase"/>
</dbReference>
<evidence type="ECO:0000313" key="2">
    <source>
        <dbReference type="Proteomes" id="UP000178599"/>
    </source>
</evidence>
<dbReference type="GO" id="GO:0016791">
    <property type="term" value="F:phosphatase activity"/>
    <property type="evidence" value="ECO:0007669"/>
    <property type="project" value="TreeGrafter"/>
</dbReference>
<dbReference type="Gene3D" id="3.40.50.1240">
    <property type="entry name" value="Phosphoglycerate mutase-like"/>
    <property type="match status" value="1"/>
</dbReference>
<dbReference type="SMART" id="SM00855">
    <property type="entry name" value="PGAM"/>
    <property type="match status" value="1"/>
</dbReference>
<dbReference type="SUPFAM" id="SSF53254">
    <property type="entry name" value="Phosphoglycerate mutase-like"/>
    <property type="match status" value="1"/>
</dbReference>
<dbReference type="Proteomes" id="UP000178599">
    <property type="component" value="Unassembled WGS sequence"/>
</dbReference>
<name>A0A1G2CM69_9BACT</name>
<organism evidence="1 2">
    <name type="scientific">Candidatus Liptonbacteria bacterium RIFOXYB1_FULL_36_10</name>
    <dbReference type="NCBI Taxonomy" id="1798654"/>
    <lineage>
        <taxon>Bacteria</taxon>
        <taxon>Candidatus Liptoniibacteriota</taxon>
    </lineage>
</organism>
<reference evidence="1 2" key="1">
    <citation type="journal article" date="2016" name="Nat. Commun.">
        <title>Thousands of microbial genomes shed light on interconnected biogeochemical processes in an aquifer system.</title>
        <authorList>
            <person name="Anantharaman K."/>
            <person name="Brown C.T."/>
            <person name="Hug L.A."/>
            <person name="Sharon I."/>
            <person name="Castelle C.J."/>
            <person name="Probst A.J."/>
            <person name="Thomas B.C."/>
            <person name="Singh A."/>
            <person name="Wilkins M.J."/>
            <person name="Karaoz U."/>
            <person name="Brodie E.L."/>
            <person name="Williams K.H."/>
            <person name="Hubbard S.S."/>
            <person name="Banfield J.F."/>
        </authorList>
    </citation>
    <scope>NUCLEOTIDE SEQUENCE [LARGE SCALE GENOMIC DNA]</scope>
</reference>
<dbReference type="GO" id="GO:0005737">
    <property type="term" value="C:cytoplasm"/>
    <property type="evidence" value="ECO:0007669"/>
    <property type="project" value="TreeGrafter"/>
</dbReference>